<evidence type="ECO:0000259" key="2">
    <source>
        <dbReference type="PROSITE" id="PS50055"/>
    </source>
</evidence>
<reference evidence="4" key="1">
    <citation type="submission" date="2020-05" db="EMBL/GenBank/DDBJ databases">
        <title>Mycena genomes resolve the evolution of fungal bioluminescence.</title>
        <authorList>
            <person name="Tsai I.J."/>
        </authorList>
    </citation>
    <scope>NUCLEOTIDE SEQUENCE</scope>
    <source>
        <strain evidence="4">160909Yilan</strain>
    </source>
</reference>
<dbReference type="SMART" id="SM00194">
    <property type="entry name" value="PTPc"/>
    <property type="match status" value="1"/>
</dbReference>
<dbReference type="CDD" id="cd00047">
    <property type="entry name" value="PTPc"/>
    <property type="match status" value="1"/>
</dbReference>
<dbReference type="PROSITE" id="PS50056">
    <property type="entry name" value="TYR_PHOSPHATASE_2"/>
    <property type="match status" value="1"/>
</dbReference>
<dbReference type="Proteomes" id="UP000623467">
    <property type="component" value="Unassembled WGS sequence"/>
</dbReference>
<dbReference type="SUPFAM" id="SSF52799">
    <property type="entry name" value="(Phosphotyrosine protein) phosphatases II"/>
    <property type="match status" value="1"/>
</dbReference>
<evidence type="ECO:0000313" key="5">
    <source>
        <dbReference type="Proteomes" id="UP000623467"/>
    </source>
</evidence>
<dbReference type="PROSITE" id="PS50055">
    <property type="entry name" value="TYR_PHOSPHATASE_PTP"/>
    <property type="match status" value="1"/>
</dbReference>
<dbReference type="PANTHER" id="PTHR19134:SF449">
    <property type="entry name" value="TYROSINE-PROTEIN PHOSPHATASE 1"/>
    <property type="match status" value="1"/>
</dbReference>
<comment type="similarity">
    <text evidence="1">Belongs to the protein-tyrosine phosphatase family. Non-receptor class subfamily.</text>
</comment>
<dbReference type="PRINTS" id="PR00700">
    <property type="entry name" value="PRTYPHPHTASE"/>
</dbReference>
<organism evidence="4 5">
    <name type="scientific">Mycena sanguinolenta</name>
    <dbReference type="NCBI Taxonomy" id="230812"/>
    <lineage>
        <taxon>Eukaryota</taxon>
        <taxon>Fungi</taxon>
        <taxon>Dikarya</taxon>
        <taxon>Basidiomycota</taxon>
        <taxon>Agaricomycotina</taxon>
        <taxon>Agaricomycetes</taxon>
        <taxon>Agaricomycetidae</taxon>
        <taxon>Agaricales</taxon>
        <taxon>Marasmiineae</taxon>
        <taxon>Mycenaceae</taxon>
        <taxon>Mycena</taxon>
    </lineage>
</organism>
<evidence type="ECO:0000313" key="4">
    <source>
        <dbReference type="EMBL" id="KAF7337553.1"/>
    </source>
</evidence>
<dbReference type="Pfam" id="PF00102">
    <property type="entry name" value="Y_phosphatase"/>
    <property type="match status" value="1"/>
</dbReference>
<protein>
    <recommendedName>
        <fullName evidence="6">Phosphatases II</fullName>
    </recommendedName>
</protein>
<evidence type="ECO:0000256" key="1">
    <source>
        <dbReference type="ARBA" id="ARBA00009649"/>
    </source>
</evidence>
<dbReference type="SMART" id="SM00404">
    <property type="entry name" value="PTPc_motif"/>
    <property type="match status" value="1"/>
</dbReference>
<comment type="caution">
    <text evidence="4">The sequence shown here is derived from an EMBL/GenBank/DDBJ whole genome shotgun (WGS) entry which is preliminary data.</text>
</comment>
<dbReference type="InterPro" id="IPR000242">
    <property type="entry name" value="PTP_cat"/>
</dbReference>
<gene>
    <name evidence="4" type="ORF">MSAN_02228600</name>
</gene>
<dbReference type="EMBL" id="JACAZH010000033">
    <property type="protein sequence ID" value="KAF7337553.1"/>
    <property type="molecule type" value="Genomic_DNA"/>
</dbReference>
<sequence length="349" mass="38730">MAPTNPLPLWLSRTQTASYQKSIQRTLQQRENTRAVVRSLYLRGEEPPQEIPRQLFDYYSIAVGCNEPGQNRYADIQSYDRTLVTQRYLNASWCLERFGHKWWIASQAPLPASAHCFLSLIRQPITLPVPTTQSAPPTRVRTVVQLTQFMEGGRRKAHSYFPTVVGQSAVHFPEPGYSGAALRATLVESVEIADACCIKSTVSISSEGNESNPVTFHHLFYTAWPDHGVPKPEDQAKLLAFLRLVDTTNRQSSSQDPDPPIIVGCSAGVGRTGTFIAISSLLRAHGFLPAATFPSMLSLSSPLGPLPPAFDDDLVGQEVDLLREQRPSMVQRPSQLELIYLLLESAFVQ</sequence>
<dbReference type="GO" id="GO:0004725">
    <property type="term" value="F:protein tyrosine phosphatase activity"/>
    <property type="evidence" value="ECO:0007669"/>
    <property type="project" value="InterPro"/>
</dbReference>
<dbReference type="OrthoDB" id="10253954at2759"/>
<keyword evidence="5" id="KW-1185">Reference proteome</keyword>
<evidence type="ECO:0000259" key="3">
    <source>
        <dbReference type="PROSITE" id="PS50056"/>
    </source>
</evidence>
<dbReference type="InterPro" id="IPR050348">
    <property type="entry name" value="Protein-Tyr_Phosphatase"/>
</dbReference>
<accession>A0A8H6XAM8</accession>
<feature type="domain" description="Tyrosine-protein phosphatase" evidence="2">
    <location>
        <begin position="70"/>
        <end position="346"/>
    </location>
</feature>
<dbReference type="InterPro" id="IPR003595">
    <property type="entry name" value="Tyr_Pase_cat"/>
</dbReference>
<evidence type="ECO:0008006" key="6">
    <source>
        <dbReference type="Google" id="ProtNLM"/>
    </source>
</evidence>
<dbReference type="InterPro" id="IPR029021">
    <property type="entry name" value="Prot-tyrosine_phosphatase-like"/>
</dbReference>
<dbReference type="InterPro" id="IPR000387">
    <property type="entry name" value="Tyr_Pase_dom"/>
</dbReference>
<dbReference type="Gene3D" id="3.90.190.10">
    <property type="entry name" value="Protein tyrosine phosphatase superfamily"/>
    <property type="match status" value="1"/>
</dbReference>
<proteinExistence type="inferred from homology"/>
<dbReference type="PANTHER" id="PTHR19134">
    <property type="entry name" value="RECEPTOR-TYPE TYROSINE-PROTEIN PHOSPHATASE"/>
    <property type="match status" value="1"/>
</dbReference>
<dbReference type="AlphaFoldDB" id="A0A8H6XAM8"/>
<name>A0A8H6XAM8_9AGAR</name>
<feature type="domain" description="Tyrosine specific protein phosphatases" evidence="3">
    <location>
        <begin position="239"/>
        <end position="337"/>
    </location>
</feature>